<protein>
    <recommendedName>
        <fullName evidence="4">Tat pathway signal sequence domain protein</fullName>
    </recommendedName>
</protein>
<comment type="caution">
    <text evidence="2">The sequence shown here is derived from an EMBL/GenBank/DDBJ whole genome shotgun (WGS) entry which is preliminary data.</text>
</comment>
<evidence type="ECO:0008006" key="4">
    <source>
        <dbReference type="Google" id="ProtNLM"/>
    </source>
</evidence>
<name>A0A4R3MBV9_9HYPH</name>
<gene>
    <name evidence="2" type="ORF">EDC22_105121</name>
</gene>
<organism evidence="2 3">
    <name type="scientific">Tepidamorphus gemmatus</name>
    <dbReference type="NCBI Taxonomy" id="747076"/>
    <lineage>
        <taxon>Bacteria</taxon>
        <taxon>Pseudomonadati</taxon>
        <taxon>Pseudomonadota</taxon>
        <taxon>Alphaproteobacteria</taxon>
        <taxon>Hyphomicrobiales</taxon>
        <taxon>Tepidamorphaceae</taxon>
        <taxon>Tepidamorphus</taxon>
    </lineage>
</organism>
<evidence type="ECO:0000313" key="3">
    <source>
        <dbReference type="Proteomes" id="UP000295678"/>
    </source>
</evidence>
<proteinExistence type="predicted"/>
<dbReference type="AlphaFoldDB" id="A0A4R3MBV9"/>
<dbReference type="Proteomes" id="UP000295678">
    <property type="component" value="Unassembled WGS sequence"/>
</dbReference>
<accession>A0A4R3MBV9</accession>
<sequence>MSRNTHSPDQAVPVSGDAGAAVRQREVTRGPWPVAGSVRALLLLLACIGPAAAATTDEPRGRLDLELNRLEDIDGGCRLTLMFTNGLDVNIEAMSVETVLFDAEGRVIRFLLLKPRPLSSGRTRVQQFDIRDLACPAIARVLLNDVTDCVGEGLDPATCLAAINVTSRDGVAFVTAVAGD</sequence>
<keyword evidence="3" id="KW-1185">Reference proteome</keyword>
<dbReference type="EMBL" id="SMAK01000005">
    <property type="protein sequence ID" value="TCT10622.1"/>
    <property type="molecule type" value="Genomic_DNA"/>
</dbReference>
<reference evidence="2 3" key="1">
    <citation type="submission" date="2019-03" db="EMBL/GenBank/DDBJ databases">
        <title>Genomic Encyclopedia of Type Strains, Phase IV (KMG-IV): sequencing the most valuable type-strain genomes for metagenomic binning, comparative biology and taxonomic classification.</title>
        <authorList>
            <person name="Goeker M."/>
        </authorList>
    </citation>
    <scope>NUCLEOTIDE SEQUENCE [LARGE SCALE GENOMIC DNA]</scope>
    <source>
        <strain evidence="2 3">DSM 19345</strain>
    </source>
</reference>
<evidence type="ECO:0000313" key="2">
    <source>
        <dbReference type="EMBL" id="TCT10622.1"/>
    </source>
</evidence>
<evidence type="ECO:0000256" key="1">
    <source>
        <dbReference type="SAM" id="MobiDB-lite"/>
    </source>
</evidence>
<feature type="region of interest" description="Disordered" evidence="1">
    <location>
        <begin position="1"/>
        <end position="22"/>
    </location>
</feature>